<keyword evidence="2" id="KW-0723">Serine/threonine-protein kinase</keyword>
<dbReference type="EMBL" id="CP144535">
    <property type="protein sequence ID" value="WWC62939.1"/>
    <property type="molecule type" value="Genomic_DNA"/>
</dbReference>
<feature type="domain" description="Protein kinase" evidence="1">
    <location>
        <begin position="415"/>
        <end position="671"/>
    </location>
</feature>
<keyword evidence="2" id="KW-0418">Kinase</keyword>
<reference evidence="2" key="1">
    <citation type="submission" date="2013-07" db="EMBL/GenBank/DDBJ databases">
        <title>The Genome Sequence of Cryptococcus dejecticola CBS10117.</title>
        <authorList>
            <consortium name="The Broad Institute Genome Sequencing Platform"/>
            <person name="Cuomo C."/>
            <person name="Litvintseva A."/>
            <person name="Chen Y."/>
            <person name="Heitman J."/>
            <person name="Sun S."/>
            <person name="Springer D."/>
            <person name="Dromer F."/>
            <person name="Young S.K."/>
            <person name="Zeng Q."/>
            <person name="Gargeya S."/>
            <person name="Fitzgerald M."/>
            <person name="Abouelleil A."/>
            <person name="Alvarado L."/>
            <person name="Berlin A.M."/>
            <person name="Chapman S.B."/>
            <person name="Dewar J."/>
            <person name="Goldberg J."/>
            <person name="Griggs A."/>
            <person name="Gujja S."/>
            <person name="Hansen M."/>
            <person name="Howarth C."/>
            <person name="Imamovic A."/>
            <person name="Larimer J."/>
            <person name="McCowan C."/>
            <person name="Murphy C."/>
            <person name="Pearson M."/>
            <person name="Priest M."/>
            <person name="Roberts A."/>
            <person name="Saif S."/>
            <person name="Shea T."/>
            <person name="Sykes S."/>
            <person name="Wortman J."/>
            <person name="Nusbaum C."/>
            <person name="Birren B."/>
        </authorList>
    </citation>
    <scope>NUCLEOTIDE SEQUENCE [LARGE SCALE GENOMIC DNA]</scope>
    <source>
        <strain evidence="2">CBS 10117</strain>
    </source>
</reference>
<proteinExistence type="predicted"/>
<dbReference type="InterPro" id="IPR008266">
    <property type="entry name" value="Tyr_kinase_AS"/>
</dbReference>
<organism evidence="2">
    <name type="scientific">Kwoniella dejecticola CBS 10117</name>
    <dbReference type="NCBI Taxonomy" id="1296121"/>
    <lineage>
        <taxon>Eukaryota</taxon>
        <taxon>Fungi</taxon>
        <taxon>Dikarya</taxon>
        <taxon>Basidiomycota</taxon>
        <taxon>Agaricomycotina</taxon>
        <taxon>Tremellomycetes</taxon>
        <taxon>Tremellales</taxon>
        <taxon>Cryptococcaceae</taxon>
        <taxon>Kwoniella</taxon>
    </lineage>
</organism>
<dbReference type="AlphaFoldDB" id="A0A1A6A272"/>
<dbReference type="Pfam" id="PF00069">
    <property type="entry name" value="Pkinase"/>
    <property type="match status" value="1"/>
</dbReference>
<dbReference type="GeneID" id="28968719"/>
<dbReference type="SMART" id="SM00220">
    <property type="entry name" value="S_TKc"/>
    <property type="match status" value="1"/>
</dbReference>
<dbReference type="OrthoDB" id="2564275at2759"/>
<accession>A0A1A6A272</accession>
<dbReference type="Proteomes" id="UP000078595">
    <property type="component" value="Chromosome 6"/>
</dbReference>
<evidence type="ECO:0000259" key="1">
    <source>
        <dbReference type="PROSITE" id="PS50011"/>
    </source>
</evidence>
<dbReference type="PROSITE" id="PS50011">
    <property type="entry name" value="PROTEIN_KINASE_DOM"/>
    <property type="match status" value="2"/>
</dbReference>
<dbReference type="STRING" id="1296121.A0A1A6A272"/>
<dbReference type="GO" id="GO:0005737">
    <property type="term" value="C:cytoplasm"/>
    <property type="evidence" value="ECO:0007669"/>
    <property type="project" value="TreeGrafter"/>
</dbReference>
<dbReference type="VEuPathDB" id="FungiDB:I303_05020"/>
<name>A0A1A6A272_9TREE</name>
<evidence type="ECO:0000313" key="4">
    <source>
        <dbReference type="Proteomes" id="UP000078595"/>
    </source>
</evidence>
<evidence type="ECO:0000313" key="2">
    <source>
        <dbReference type="EMBL" id="OBR84163.1"/>
    </source>
</evidence>
<feature type="domain" description="Protein kinase" evidence="1">
    <location>
        <begin position="50"/>
        <end position="323"/>
    </location>
</feature>
<keyword evidence="2" id="KW-0808">Transferase</keyword>
<dbReference type="KEGG" id="kdj:28968719"/>
<reference evidence="3" key="2">
    <citation type="submission" date="2013-07" db="EMBL/GenBank/DDBJ databases">
        <authorList>
            <consortium name="The Broad Institute Genome Sequencing Platform"/>
            <person name="Cuomo C."/>
            <person name="Litvintseva A."/>
            <person name="Chen Y."/>
            <person name="Heitman J."/>
            <person name="Sun S."/>
            <person name="Springer D."/>
            <person name="Dromer F."/>
            <person name="Young S.K."/>
            <person name="Zeng Q."/>
            <person name="Gargeya S."/>
            <person name="Fitzgerald M."/>
            <person name="Abouelleil A."/>
            <person name="Alvarado L."/>
            <person name="Berlin A.M."/>
            <person name="Chapman S.B."/>
            <person name="Dewar J."/>
            <person name="Goldberg J."/>
            <person name="Griggs A."/>
            <person name="Gujja S."/>
            <person name="Hansen M."/>
            <person name="Howarth C."/>
            <person name="Imamovic A."/>
            <person name="Larimer J."/>
            <person name="McCowan C."/>
            <person name="Murphy C."/>
            <person name="Pearson M."/>
            <person name="Priest M."/>
            <person name="Roberts A."/>
            <person name="Saif S."/>
            <person name="Shea T."/>
            <person name="Sykes S."/>
            <person name="Wortman J."/>
            <person name="Nusbaum C."/>
            <person name="Birren B."/>
        </authorList>
    </citation>
    <scope>NUCLEOTIDE SEQUENCE</scope>
    <source>
        <strain evidence="3">CBS 10117</strain>
    </source>
</reference>
<dbReference type="InterPro" id="IPR000719">
    <property type="entry name" value="Prot_kinase_dom"/>
</dbReference>
<dbReference type="GO" id="GO:0007165">
    <property type="term" value="P:signal transduction"/>
    <property type="evidence" value="ECO:0007669"/>
    <property type="project" value="TreeGrafter"/>
</dbReference>
<dbReference type="EMBL" id="KI894032">
    <property type="protein sequence ID" value="OBR84163.1"/>
    <property type="molecule type" value="Genomic_DNA"/>
</dbReference>
<dbReference type="RefSeq" id="XP_018262005.1">
    <property type="nucleotide sequence ID" value="XM_018408314.1"/>
</dbReference>
<dbReference type="InterPro" id="IPR001245">
    <property type="entry name" value="Ser-Thr/Tyr_kinase_cat_dom"/>
</dbReference>
<dbReference type="Pfam" id="PF07714">
    <property type="entry name" value="PK_Tyr_Ser-Thr"/>
    <property type="match status" value="1"/>
</dbReference>
<dbReference type="InterPro" id="IPR011009">
    <property type="entry name" value="Kinase-like_dom_sf"/>
</dbReference>
<reference evidence="3" key="3">
    <citation type="submission" date="2024-02" db="EMBL/GenBank/DDBJ databases">
        <title>Comparative genomics of Cryptococcus and Kwoniella reveals pathogenesis evolution and contrasting modes of karyotype evolution via chromosome fusion or intercentromeric recombination.</title>
        <authorList>
            <person name="Coelho M.A."/>
            <person name="David-Palma M."/>
            <person name="Shea T."/>
            <person name="Bowers K."/>
            <person name="McGinley-Smith S."/>
            <person name="Mohammad A.W."/>
            <person name="Gnirke A."/>
            <person name="Yurkov A.M."/>
            <person name="Nowrousian M."/>
            <person name="Sun S."/>
            <person name="Cuomo C.A."/>
            <person name="Heitman J."/>
        </authorList>
    </citation>
    <scope>NUCLEOTIDE SEQUENCE</scope>
    <source>
        <strain evidence="3">CBS 10117</strain>
    </source>
</reference>
<dbReference type="InterPro" id="IPR050167">
    <property type="entry name" value="Ser_Thr_protein_kinase"/>
</dbReference>
<evidence type="ECO:0000313" key="3">
    <source>
        <dbReference type="EMBL" id="WWC62939.1"/>
    </source>
</evidence>
<keyword evidence="4" id="KW-1185">Reference proteome</keyword>
<protein>
    <submittedName>
        <fullName evidence="2">Serine/threonine protein kinase</fullName>
    </submittedName>
</protein>
<sequence>MDHDGHEHEEEDVLCDSWSYSESGGYMDHRGVFYETRRVPGTLSERLLNLEDWKILPTATSAGCLIIRDQLQPMTPEQVAIRKTELKSIYGIDVFEDADGRWWDEKDFKIAQDTIKSNVFTSLPVVEVDPNIHHAKTPKNVQEIKNLIAVQGASHLLQLVGRTEAGKVVTMRYGSDLTSWIIGPLVDGRKVQLPEEWKIRWLIDVVRGLANLHEKGILHKDLTTNNVLFKDDHTILCDLESGPHHQLIIPPELAQGHFTEWNEKMDIYALGILMWSIENRNMSRPHRVLKAGGPFGHVMSKCLANDPKERPDLKAILLGLQELDEKTAVIRSEDVIIDTAREDQDAETDSEPVIAYQPGLCDAWAHTDRGGFLDYSDTFYEIIRRIPGTLSDRLLNERDWSVLPNVTSPGCSIDGGQINEMNAEQVGDRKAEIDKEFNVHVFEDEDGRWWDDEEFKRSQDTVASEIFQSLPVIQVDPAVHHAKTPKTVQEVKNLLAVQGLPHIIQLVGRSDKGKLVTLKFGQDLNSWIDIPAVDKEGRLTTSEERKVQWVIDIVDGLTALHEKGIYHKDLTVNNILYQEDHAVICDMECDPYSVLVVSPELAQGIVTEWNEKMDIYALGTLIWSIQNKNMPRAHRNLVADGQFASIMAGCLAINPDDRPSIAEIRVQLAKLQESTNK</sequence>
<dbReference type="GO" id="GO:0005524">
    <property type="term" value="F:ATP binding"/>
    <property type="evidence" value="ECO:0007669"/>
    <property type="project" value="InterPro"/>
</dbReference>
<dbReference type="Gene3D" id="1.10.510.10">
    <property type="entry name" value="Transferase(Phosphotransferase) domain 1"/>
    <property type="match status" value="2"/>
</dbReference>
<dbReference type="SUPFAM" id="SSF56112">
    <property type="entry name" value="Protein kinase-like (PK-like)"/>
    <property type="match status" value="2"/>
</dbReference>
<dbReference type="GO" id="GO:0004674">
    <property type="term" value="F:protein serine/threonine kinase activity"/>
    <property type="evidence" value="ECO:0007669"/>
    <property type="project" value="UniProtKB-KW"/>
</dbReference>
<dbReference type="PROSITE" id="PS00109">
    <property type="entry name" value="PROTEIN_KINASE_TYR"/>
    <property type="match status" value="2"/>
</dbReference>
<gene>
    <name evidence="2" type="ORF">I303_05020</name>
    <name evidence="3" type="ORF">I303_105537</name>
</gene>
<dbReference type="PANTHER" id="PTHR23257">
    <property type="entry name" value="SERINE-THREONINE PROTEIN KINASE"/>
    <property type="match status" value="1"/>
</dbReference>